<gene>
    <name evidence="1" type="ORF">NOF53_14875</name>
</gene>
<proteinExistence type="predicted"/>
<dbReference type="EMBL" id="JANFQF010000011">
    <property type="protein sequence ID" value="MCQ4120437.1"/>
    <property type="molecule type" value="Genomic_DNA"/>
</dbReference>
<evidence type="ECO:0000313" key="2">
    <source>
        <dbReference type="Proteomes" id="UP001524501"/>
    </source>
</evidence>
<dbReference type="RefSeq" id="WP_255969785.1">
    <property type="nucleotide sequence ID" value="NZ_JANFQF010000011.1"/>
</dbReference>
<organism evidence="1 2">
    <name type="scientific">Rhodococcus tibetensis</name>
    <dbReference type="NCBI Taxonomy" id="2965064"/>
    <lineage>
        <taxon>Bacteria</taxon>
        <taxon>Bacillati</taxon>
        <taxon>Actinomycetota</taxon>
        <taxon>Actinomycetes</taxon>
        <taxon>Mycobacteriales</taxon>
        <taxon>Nocardiaceae</taxon>
        <taxon>Rhodococcus</taxon>
    </lineage>
</organism>
<sequence>MKRRVKIPGSVPAELLDPKSWPSLAEWRLALDEWQAAGNVIPEEITDGWWIELAASTPDEPWDESKI</sequence>
<comment type="caution">
    <text evidence="1">The sequence shown here is derived from an EMBL/GenBank/DDBJ whole genome shotgun (WGS) entry which is preliminary data.</text>
</comment>
<reference evidence="1 2" key="1">
    <citation type="submission" date="2022-07" db="EMBL/GenBank/DDBJ databases">
        <title>Degradation activity of malathion, p-nitrophenol and potential low-temperature adaptation strategy of Rhodococcus sp. FXJ9.536.</title>
        <authorList>
            <person name="Huang J."/>
            <person name="Huang Y."/>
        </authorList>
    </citation>
    <scope>NUCLEOTIDE SEQUENCE [LARGE SCALE GENOMIC DNA]</scope>
    <source>
        <strain evidence="1 2">FXJ9.536</strain>
    </source>
</reference>
<accession>A0ABT1QE06</accession>
<name>A0ABT1QE06_9NOCA</name>
<keyword evidence="2" id="KW-1185">Reference proteome</keyword>
<protein>
    <submittedName>
        <fullName evidence="1">Uncharacterized protein</fullName>
    </submittedName>
</protein>
<evidence type="ECO:0000313" key="1">
    <source>
        <dbReference type="EMBL" id="MCQ4120437.1"/>
    </source>
</evidence>
<dbReference type="Proteomes" id="UP001524501">
    <property type="component" value="Unassembled WGS sequence"/>
</dbReference>